<dbReference type="Pfam" id="PF00535">
    <property type="entry name" value="Glycos_transf_2"/>
    <property type="match status" value="1"/>
</dbReference>
<reference evidence="10" key="1">
    <citation type="submission" date="2018-06" db="EMBL/GenBank/DDBJ databases">
        <authorList>
            <person name="Zhirakovskaya E."/>
        </authorList>
    </citation>
    <scope>NUCLEOTIDE SEQUENCE</scope>
</reference>
<feature type="transmembrane region" description="Helical" evidence="8">
    <location>
        <begin position="291"/>
        <end position="312"/>
    </location>
</feature>
<feature type="transmembrane region" description="Helical" evidence="8">
    <location>
        <begin position="257"/>
        <end position="279"/>
    </location>
</feature>
<dbReference type="InterPro" id="IPR050256">
    <property type="entry name" value="Glycosyltransferase_2"/>
</dbReference>
<protein>
    <submittedName>
        <fullName evidence="10">Glycosyl transferase, family 2</fullName>
    </submittedName>
</protein>
<evidence type="ECO:0000259" key="9">
    <source>
        <dbReference type="Pfam" id="PF00535"/>
    </source>
</evidence>
<evidence type="ECO:0000313" key="10">
    <source>
        <dbReference type="EMBL" id="VAX02314.1"/>
    </source>
</evidence>
<evidence type="ECO:0000256" key="3">
    <source>
        <dbReference type="ARBA" id="ARBA00022679"/>
    </source>
</evidence>
<dbReference type="AlphaFoldDB" id="A0A3B1AR49"/>
<evidence type="ECO:0000256" key="8">
    <source>
        <dbReference type="SAM" id="Phobius"/>
    </source>
</evidence>
<accession>A0A3B1AR49</accession>
<evidence type="ECO:0000256" key="4">
    <source>
        <dbReference type="ARBA" id="ARBA00022692"/>
    </source>
</evidence>
<keyword evidence="5" id="KW-0448">Lipopolysaccharide biosynthesis</keyword>
<dbReference type="GO" id="GO:0099621">
    <property type="term" value="F:undecaprenyl-phosphate 4-deoxy-4-formamido-L-arabinose transferase activity"/>
    <property type="evidence" value="ECO:0007669"/>
    <property type="project" value="TreeGrafter"/>
</dbReference>
<keyword evidence="2" id="KW-0328">Glycosyltransferase</keyword>
<dbReference type="SUPFAM" id="SSF53448">
    <property type="entry name" value="Nucleotide-diphospho-sugar transferases"/>
    <property type="match status" value="1"/>
</dbReference>
<dbReference type="PANTHER" id="PTHR48090">
    <property type="entry name" value="UNDECAPRENYL-PHOSPHATE 4-DEOXY-4-FORMAMIDO-L-ARABINOSE TRANSFERASE-RELATED"/>
    <property type="match status" value="1"/>
</dbReference>
<name>A0A3B1AR49_9ZZZZ</name>
<evidence type="ECO:0000256" key="2">
    <source>
        <dbReference type="ARBA" id="ARBA00022676"/>
    </source>
</evidence>
<dbReference type="GO" id="GO:0005886">
    <property type="term" value="C:plasma membrane"/>
    <property type="evidence" value="ECO:0007669"/>
    <property type="project" value="TreeGrafter"/>
</dbReference>
<keyword evidence="4 8" id="KW-0812">Transmembrane</keyword>
<dbReference type="InterPro" id="IPR001173">
    <property type="entry name" value="Glyco_trans_2-like"/>
</dbReference>
<gene>
    <name evidence="10" type="ORF">MNBD_GAMMA20-1853</name>
</gene>
<dbReference type="CDD" id="cd04187">
    <property type="entry name" value="DPM1_like_bac"/>
    <property type="match status" value="1"/>
</dbReference>
<evidence type="ECO:0000256" key="6">
    <source>
        <dbReference type="ARBA" id="ARBA00022989"/>
    </source>
</evidence>
<keyword evidence="1" id="KW-1003">Cell membrane</keyword>
<dbReference type="PANTHER" id="PTHR48090:SF3">
    <property type="entry name" value="UNDECAPRENYL-PHOSPHATE 4-DEOXY-4-FORMAMIDO-L-ARABINOSE TRANSFERASE"/>
    <property type="match status" value="1"/>
</dbReference>
<dbReference type="GO" id="GO:0009103">
    <property type="term" value="P:lipopolysaccharide biosynthetic process"/>
    <property type="evidence" value="ECO:0007669"/>
    <property type="project" value="UniProtKB-KW"/>
</dbReference>
<proteinExistence type="predicted"/>
<dbReference type="EMBL" id="UOFU01000262">
    <property type="protein sequence ID" value="VAX02314.1"/>
    <property type="molecule type" value="Genomic_DNA"/>
</dbReference>
<evidence type="ECO:0000256" key="5">
    <source>
        <dbReference type="ARBA" id="ARBA00022985"/>
    </source>
</evidence>
<sequence length="351" mass="39481">MLVTNEMTEKGVINASVAEACPLSVVVPLYNEEESVGPLITTINEALKGYAASWELVLVDDGSSDNTVAVVRKSLEEGNAHVHLIQLRRNFGQTAAMQAGIDHARGAVIVTMDGDLQNDPTDIPRMVARLLREDLDLLSGWRKDRHDNLVMRKIPSRIANRLIGRITGVRLHDYGCSLKAYRATVIKNIRLYGEMHRFIPAWVATNTSPSRIKEEVVKHHARQYGESKYGISRAYRVLLDLMFVYFFMRFRARPGHFFGRIGLVMGGLGGLILTYLVFVKLVFGEQIGDRPLLLLGVLLVVVSIQFFTTGIMSEMMTRTYYESSDTRPYILTPRSQEEGVDDLPWKLPAQV</sequence>
<dbReference type="Gene3D" id="3.90.550.10">
    <property type="entry name" value="Spore Coat Polysaccharide Biosynthesis Protein SpsA, Chain A"/>
    <property type="match status" value="1"/>
</dbReference>
<keyword evidence="3 10" id="KW-0808">Transferase</keyword>
<evidence type="ECO:0000256" key="7">
    <source>
        <dbReference type="ARBA" id="ARBA00023136"/>
    </source>
</evidence>
<dbReference type="InterPro" id="IPR029044">
    <property type="entry name" value="Nucleotide-diphossugar_trans"/>
</dbReference>
<evidence type="ECO:0000256" key="1">
    <source>
        <dbReference type="ARBA" id="ARBA00022475"/>
    </source>
</evidence>
<organism evidence="10">
    <name type="scientific">hydrothermal vent metagenome</name>
    <dbReference type="NCBI Taxonomy" id="652676"/>
    <lineage>
        <taxon>unclassified sequences</taxon>
        <taxon>metagenomes</taxon>
        <taxon>ecological metagenomes</taxon>
    </lineage>
</organism>
<feature type="domain" description="Glycosyltransferase 2-like" evidence="9">
    <location>
        <begin position="24"/>
        <end position="189"/>
    </location>
</feature>
<keyword evidence="7 8" id="KW-0472">Membrane</keyword>
<keyword evidence="6 8" id="KW-1133">Transmembrane helix</keyword>